<proteinExistence type="predicted"/>
<dbReference type="OrthoDB" id="7948219at2"/>
<accession>A0A0F5FYY6</accession>
<reference evidence="1 2" key="1">
    <citation type="submission" date="2015-03" db="EMBL/GenBank/DDBJ databases">
        <authorList>
            <person name="Hassan Y.I."/>
            <person name="Lepp D."/>
            <person name="Li X.-Z."/>
            <person name="Zhou T."/>
        </authorList>
    </citation>
    <scope>NUCLEOTIDE SEQUENCE [LARGE SCALE GENOMIC DNA]</scope>
    <source>
        <strain evidence="1 2">BD-c194</strain>
    </source>
</reference>
<evidence type="ECO:0000313" key="2">
    <source>
        <dbReference type="Proteomes" id="UP000033632"/>
    </source>
</evidence>
<dbReference type="EMBL" id="JZEX01000031">
    <property type="protein sequence ID" value="KKB13417.1"/>
    <property type="molecule type" value="Genomic_DNA"/>
</dbReference>
<sequence>MAPIADMTGYLPHERRRASWRGRSGRAYVMAGENLERFALAEGALYLIAKGNLVLWVGSAGDLVADPMSRTRFRLALDCADRVFRVEEPEGEDAHMATVWDLEGAEPAMELSAA</sequence>
<dbReference type="RefSeq" id="WP_046106925.1">
    <property type="nucleotide sequence ID" value="NZ_JZEX01000031.1"/>
</dbReference>
<dbReference type="PATRIC" id="fig|443610.3.peg.2886"/>
<organism evidence="1 2">
    <name type="scientific">Devosia geojensis</name>
    <dbReference type="NCBI Taxonomy" id="443610"/>
    <lineage>
        <taxon>Bacteria</taxon>
        <taxon>Pseudomonadati</taxon>
        <taxon>Pseudomonadota</taxon>
        <taxon>Alphaproteobacteria</taxon>
        <taxon>Hyphomicrobiales</taxon>
        <taxon>Devosiaceae</taxon>
        <taxon>Devosia</taxon>
    </lineage>
</organism>
<dbReference type="Proteomes" id="UP000033632">
    <property type="component" value="Unassembled WGS sequence"/>
</dbReference>
<gene>
    <name evidence="1" type="ORF">VE25_02065</name>
</gene>
<name>A0A0F5FYY6_9HYPH</name>
<protein>
    <submittedName>
        <fullName evidence="1">Uncharacterized protein</fullName>
    </submittedName>
</protein>
<comment type="caution">
    <text evidence="1">The sequence shown here is derived from an EMBL/GenBank/DDBJ whole genome shotgun (WGS) entry which is preliminary data.</text>
</comment>
<dbReference type="AlphaFoldDB" id="A0A0F5FYY6"/>
<keyword evidence="2" id="KW-1185">Reference proteome</keyword>
<evidence type="ECO:0000313" key="1">
    <source>
        <dbReference type="EMBL" id="KKB13417.1"/>
    </source>
</evidence>